<dbReference type="Proteomes" id="UP001596160">
    <property type="component" value="Unassembled WGS sequence"/>
</dbReference>
<proteinExistence type="inferred from homology"/>
<evidence type="ECO:0000313" key="3">
    <source>
        <dbReference type="EMBL" id="MFC5156090.1"/>
    </source>
</evidence>
<accession>A0ABW0AU16</accession>
<dbReference type="PANTHER" id="PTHR13774:SF17">
    <property type="entry name" value="PHENAZINE BIOSYNTHESIS-LIKE DOMAIN-CONTAINING PROTEIN"/>
    <property type="match status" value="1"/>
</dbReference>
<evidence type="ECO:0000313" key="4">
    <source>
        <dbReference type="Proteomes" id="UP001596160"/>
    </source>
</evidence>
<dbReference type="PANTHER" id="PTHR13774">
    <property type="entry name" value="PHENAZINE BIOSYNTHESIS PROTEIN"/>
    <property type="match status" value="1"/>
</dbReference>
<dbReference type="SUPFAM" id="SSF54506">
    <property type="entry name" value="Diaminopimelate epimerase-like"/>
    <property type="match status" value="1"/>
</dbReference>
<comment type="similarity">
    <text evidence="1">Belongs to the PhzF family.</text>
</comment>
<dbReference type="Pfam" id="PF02567">
    <property type="entry name" value="PhzC-PhzF"/>
    <property type="match status" value="1"/>
</dbReference>
<dbReference type="InterPro" id="IPR003719">
    <property type="entry name" value="Phenazine_PhzF-like"/>
</dbReference>
<reference evidence="4" key="1">
    <citation type="journal article" date="2019" name="Int. J. Syst. Evol. Microbiol.">
        <title>The Global Catalogue of Microorganisms (GCM) 10K type strain sequencing project: providing services to taxonomists for standard genome sequencing and annotation.</title>
        <authorList>
            <consortium name="The Broad Institute Genomics Platform"/>
            <consortium name="The Broad Institute Genome Sequencing Center for Infectious Disease"/>
            <person name="Wu L."/>
            <person name="Ma J."/>
        </authorList>
    </citation>
    <scope>NUCLEOTIDE SEQUENCE [LARGE SCALE GENOMIC DNA]</scope>
    <source>
        <strain evidence="4">PCU 266</strain>
    </source>
</reference>
<evidence type="ECO:0000256" key="2">
    <source>
        <dbReference type="ARBA" id="ARBA00023235"/>
    </source>
</evidence>
<dbReference type="PIRSF" id="PIRSF016184">
    <property type="entry name" value="PhzC_PhzF"/>
    <property type="match status" value="1"/>
</dbReference>
<dbReference type="Gene3D" id="3.10.310.10">
    <property type="entry name" value="Diaminopimelate Epimerase, Chain A, domain 1"/>
    <property type="match status" value="2"/>
</dbReference>
<dbReference type="RefSeq" id="WP_344485312.1">
    <property type="nucleotide sequence ID" value="NZ_BAAASB010000028.1"/>
</dbReference>
<keyword evidence="2" id="KW-0413">Isomerase</keyword>
<evidence type="ECO:0000256" key="1">
    <source>
        <dbReference type="ARBA" id="ARBA00008270"/>
    </source>
</evidence>
<keyword evidence="4" id="KW-1185">Reference proteome</keyword>
<organism evidence="3 4">
    <name type="scientific">Streptomyces amakusaensis</name>
    <dbReference type="NCBI Taxonomy" id="67271"/>
    <lineage>
        <taxon>Bacteria</taxon>
        <taxon>Bacillati</taxon>
        <taxon>Actinomycetota</taxon>
        <taxon>Actinomycetes</taxon>
        <taxon>Kitasatosporales</taxon>
        <taxon>Streptomycetaceae</taxon>
        <taxon>Streptomyces</taxon>
    </lineage>
</organism>
<comment type="caution">
    <text evidence="3">The sequence shown here is derived from an EMBL/GenBank/DDBJ whole genome shotgun (WGS) entry which is preliminary data.</text>
</comment>
<dbReference type="EMBL" id="JBHSKP010000029">
    <property type="protein sequence ID" value="MFC5156090.1"/>
    <property type="molecule type" value="Genomic_DNA"/>
</dbReference>
<gene>
    <name evidence="3" type="ORF">ACFPRH_30710</name>
</gene>
<name>A0ABW0AU16_9ACTN</name>
<protein>
    <submittedName>
        <fullName evidence="3">PhzF family phenazine biosynthesis protein</fullName>
    </submittedName>
</protein>
<sequence>MNATPSSSIHVVDSFTDRPFGGNPAGVCLLPAGSWPEDQWMRQVAAEMNHSETAFALPLAAGADADWAIRWFTPLVETNLCGHATLATRHVLRTERGLLGPIRFSSRWNGVLVADAGADGTLVLDFPAAPGTRVPVPEGLAESLGVTPEATFRTGALGDLLTVLPDEASVRAVTPDLAALAELTRAEELRGVIITARAAGADTEHGSGYDAEHGAEYDFVSRFFSPAEGIPEDPVTGSAHTALAPYWSGLLGRESLTGLQASARAGLVRTVVSGDRVQLSGSAVTILSGTLGEGVARGRGPGGGATPVA</sequence>
<dbReference type="NCBIfam" id="TIGR00654">
    <property type="entry name" value="PhzF_family"/>
    <property type="match status" value="1"/>
</dbReference>